<keyword evidence="12" id="KW-1185">Reference proteome</keyword>
<dbReference type="VEuPathDB" id="PiroplasmaDB:BMR1_01G00325"/>
<dbReference type="AlphaFoldDB" id="I7J548"/>
<evidence type="ECO:0000256" key="2">
    <source>
        <dbReference type="ARBA" id="ARBA00004514"/>
    </source>
</evidence>
<dbReference type="RefSeq" id="XP_012647146.1">
    <property type="nucleotide sequence ID" value="XM_012791692.1"/>
</dbReference>
<sequence length="142" mass="16065">MYIVSRAVSCFRIRLWLEVGLSLVGGMSIGTPVKLLYEGIGHIITAESCNGLLYRGTLTNVEDTMNCLMEGVVVTMRDGKTMALEQVYLRGAQIRFMVFPDMLRHAPMFKQNPRDRPRLAVLPGMRHAIQMRAKNPRGMKRP</sequence>
<dbReference type="GO" id="GO:0005829">
    <property type="term" value="C:cytosol"/>
    <property type="evidence" value="ECO:0007669"/>
    <property type="project" value="UniProtKB-SubCell"/>
</dbReference>
<protein>
    <recommendedName>
        <fullName evidence="9">Small nuclear ribonucleoprotein Sm D3</fullName>
        <shortName evidence="9">Sm-D3</shortName>
    </recommendedName>
    <alternativeName>
        <fullName evidence="9">snRNP core protein D3</fullName>
    </alternativeName>
</protein>
<dbReference type="EMBL" id="FO082871">
    <property type="protein sequence ID" value="CCF72537.1"/>
    <property type="molecule type" value="Genomic_DNA"/>
</dbReference>
<keyword evidence="5 9" id="KW-0507">mRNA processing</keyword>
<dbReference type="OrthoDB" id="6425924at2759"/>
<dbReference type="KEGG" id="bmic:BMR1_01G00325"/>
<dbReference type="Proteomes" id="UP000002899">
    <property type="component" value="Chromosome I"/>
</dbReference>
<evidence type="ECO:0000256" key="6">
    <source>
        <dbReference type="ARBA" id="ARBA00023187"/>
    </source>
</evidence>
<evidence type="ECO:0000313" key="12">
    <source>
        <dbReference type="Proteomes" id="UP000002899"/>
    </source>
</evidence>
<dbReference type="CDD" id="cd01721">
    <property type="entry name" value="Sm_D3"/>
    <property type="match status" value="1"/>
</dbReference>
<evidence type="ECO:0000256" key="5">
    <source>
        <dbReference type="ARBA" id="ARBA00022664"/>
    </source>
</evidence>
<dbReference type="GO" id="GO:0000387">
    <property type="term" value="P:spliceosomal snRNP assembly"/>
    <property type="evidence" value="ECO:0007669"/>
    <property type="project" value="UniProtKB-UniRule"/>
</dbReference>
<dbReference type="InterPro" id="IPR047575">
    <property type="entry name" value="Sm"/>
</dbReference>
<gene>
    <name evidence="11" type="ORF">BMR1_01G00325</name>
</gene>
<evidence type="ECO:0000256" key="9">
    <source>
        <dbReference type="RuleBase" id="RU365050"/>
    </source>
</evidence>
<dbReference type="InterPro" id="IPR010920">
    <property type="entry name" value="LSM_dom_sf"/>
</dbReference>
<dbReference type="Pfam" id="PF01423">
    <property type="entry name" value="LSM"/>
    <property type="match status" value="1"/>
</dbReference>
<evidence type="ECO:0000256" key="3">
    <source>
        <dbReference type="ARBA" id="ARBA00008146"/>
    </source>
</evidence>
<reference evidence="11 12" key="1">
    <citation type="journal article" date="2012" name="Nucleic Acids Res.">
        <title>Sequencing of the smallest Apicomplexan genome from the human pathogen Babesia microti.</title>
        <authorList>
            <person name="Cornillot E."/>
            <person name="Hadj-Kaddour K."/>
            <person name="Dassouli A."/>
            <person name="Noel B."/>
            <person name="Ranwez V."/>
            <person name="Vacherie B."/>
            <person name="Augagneur Y."/>
            <person name="Bres V."/>
            <person name="Duclos A."/>
            <person name="Randazzo S."/>
            <person name="Carcy B."/>
            <person name="Debierre-Grockiego F."/>
            <person name="Delbecq S."/>
            <person name="Moubri-Menage K."/>
            <person name="Shams-Eldin H."/>
            <person name="Usmani-Brown S."/>
            <person name="Bringaud F."/>
            <person name="Wincker P."/>
            <person name="Vivares C.P."/>
            <person name="Schwarz R.T."/>
            <person name="Schetters T.P."/>
            <person name="Krause P.J."/>
            <person name="Gorenflot A."/>
            <person name="Berry V."/>
            <person name="Barbe V."/>
            <person name="Ben Mamoun C."/>
        </authorList>
    </citation>
    <scope>NUCLEOTIDE SEQUENCE [LARGE SCALE GENOMIC DNA]</scope>
    <source>
        <strain evidence="11 12">RI</strain>
    </source>
</reference>
<evidence type="ECO:0000313" key="11">
    <source>
        <dbReference type="EMBL" id="CCF72537.1"/>
    </source>
</evidence>
<dbReference type="Gene3D" id="2.30.30.100">
    <property type="match status" value="1"/>
</dbReference>
<dbReference type="FunFam" id="2.30.30.100:FF:000002">
    <property type="entry name" value="Small nuclear ribonucleoprotein Sm D3"/>
    <property type="match status" value="1"/>
</dbReference>
<keyword evidence="6 9" id="KW-0508">mRNA splicing</keyword>
<dbReference type="SUPFAM" id="SSF50182">
    <property type="entry name" value="Sm-like ribonucleoproteins"/>
    <property type="match status" value="1"/>
</dbReference>
<dbReference type="GO" id="GO:0005681">
    <property type="term" value="C:spliceosomal complex"/>
    <property type="evidence" value="ECO:0007669"/>
    <property type="project" value="InterPro"/>
</dbReference>
<comment type="similarity">
    <text evidence="3 9">Belongs to the snRNP core protein family.</text>
</comment>
<evidence type="ECO:0000256" key="7">
    <source>
        <dbReference type="ARBA" id="ARBA00023242"/>
    </source>
</evidence>
<evidence type="ECO:0000256" key="4">
    <source>
        <dbReference type="ARBA" id="ARBA00022490"/>
    </source>
</evidence>
<comment type="subcellular location">
    <subcellularLocation>
        <location evidence="2">Cytoplasm</location>
        <location evidence="2">Cytosol</location>
    </subcellularLocation>
    <subcellularLocation>
        <location evidence="1 9">Nucleus</location>
    </subcellularLocation>
</comment>
<dbReference type="PANTHER" id="PTHR23338">
    <property type="entry name" value="SMALL NUCLEAR RIBONUCLEOPROTEIN SM"/>
    <property type="match status" value="1"/>
</dbReference>
<evidence type="ECO:0000256" key="8">
    <source>
        <dbReference type="ARBA" id="ARBA00023274"/>
    </source>
</evidence>
<keyword evidence="8 9" id="KW-0687">Ribonucleoprotein</keyword>
<dbReference type="GeneID" id="24423147"/>
<dbReference type="SMART" id="SM00651">
    <property type="entry name" value="Sm"/>
    <property type="match status" value="1"/>
</dbReference>
<reference evidence="11 12" key="2">
    <citation type="journal article" date="2013" name="PLoS ONE">
        <title>Whole genome mapping and re-organization of the nuclear and mitochondrial genomes of Babesia microti isolates.</title>
        <authorList>
            <person name="Cornillot E."/>
            <person name="Dassouli A."/>
            <person name="Garg A."/>
            <person name="Pachikara N."/>
            <person name="Randazzo S."/>
            <person name="Depoix D."/>
            <person name="Carcy B."/>
            <person name="Delbecq S."/>
            <person name="Frutos R."/>
            <person name="Silva J.C."/>
            <person name="Sutton R."/>
            <person name="Krause P.J."/>
            <person name="Mamoun C.B."/>
        </authorList>
    </citation>
    <scope>NUCLEOTIDE SEQUENCE [LARGE SCALE GENOMIC DNA]</scope>
    <source>
        <strain evidence="11 12">RI</strain>
    </source>
</reference>
<accession>I7J548</accession>
<dbReference type="InterPro" id="IPR034099">
    <property type="entry name" value="SmD3"/>
</dbReference>
<feature type="domain" description="Sm" evidence="10">
    <location>
        <begin position="31"/>
        <end position="103"/>
    </location>
</feature>
<organism evidence="11 12">
    <name type="scientific">Babesia microti (strain RI)</name>
    <dbReference type="NCBI Taxonomy" id="1133968"/>
    <lineage>
        <taxon>Eukaryota</taxon>
        <taxon>Sar</taxon>
        <taxon>Alveolata</taxon>
        <taxon>Apicomplexa</taxon>
        <taxon>Aconoidasida</taxon>
        <taxon>Piroplasmida</taxon>
        <taxon>Babesiidae</taxon>
        <taxon>Babesia</taxon>
    </lineage>
</organism>
<dbReference type="GO" id="GO:0003723">
    <property type="term" value="F:RNA binding"/>
    <property type="evidence" value="ECO:0007669"/>
    <property type="project" value="InterPro"/>
</dbReference>
<keyword evidence="7 9" id="KW-0539">Nucleus</keyword>
<keyword evidence="4" id="KW-0963">Cytoplasm</keyword>
<evidence type="ECO:0000259" key="10">
    <source>
        <dbReference type="PROSITE" id="PS52002"/>
    </source>
</evidence>
<dbReference type="InterPro" id="IPR027141">
    <property type="entry name" value="LSm4/Sm_D1/D3"/>
</dbReference>
<reference evidence="11 12" key="3">
    <citation type="journal article" date="2016" name="Sci. Rep.">
        <title>Genome-wide diversity and gene expression profiling of Babesia microti isolates identify polymorphic genes that mediate host-pathogen interactions.</title>
        <authorList>
            <person name="Silva J.C."/>
            <person name="Cornillot E."/>
            <person name="McCracken C."/>
            <person name="Usmani-Brown S."/>
            <person name="Dwivedi A."/>
            <person name="Ifeonu O.O."/>
            <person name="Crabtree J."/>
            <person name="Gotia H.T."/>
            <person name="Virji A.Z."/>
            <person name="Reynes C."/>
            <person name="Colinge J."/>
            <person name="Kumar V."/>
            <person name="Lawres L."/>
            <person name="Pazzi J.E."/>
            <person name="Pablo J.V."/>
            <person name="Hung C."/>
            <person name="Brancato J."/>
            <person name="Kumari P."/>
            <person name="Orvis J."/>
            <person name="Tretina K."/>
            <person name="Chibucos M."/>
            <person name="Ott S."/>
            <person name="Sadzewicz L."/>
            <person name="Sengamalay N."/>
            <person name="Shetty A.C."/>
            <person name="Su Q."/>
            <person name="Tallon L."/>
            <person name="Fraser C.M."/>
            <person name="Frutos R."/>
            <person name="Molina D.M."/>
            <person name="Krause P.J."/>
            <person name="Ben Mamoun C."/>
        </authorList>
    </citation>
    <scope>NUCLEOTIDE SEQUENCE [LARGE SCALE GENOMIC DNA]</scope>
    <source>
        <strain evidence="11 12">RI</strain>
    </source>
</reference>
<evidence type="ECO:0000256" key="1">
    <source>
        <dbReference type="ARBA" id="ARBA00004123"/>
    </source>
</evidence>
<dbReference type="PROSITE" id="PS52002">
    <property type="entry name" value="SM"/>
    <property type="match status" value="1"/>
</dbReference>
<name>I7J548_BABMR</name>
<dbReference type="InterPro" id="IPR001163">
    <property type="entry name" value="Sm_dom_euk/arc"/>
</dbReference>
<proteinExistence type="inferred from homology"/>
<dbReference type="OMA" id="CHCLAMS"/>